<proteinExistence type="predicted"/>
<dbReference type="EMBL" id="PEYM01000018">
    <property type="protein sequence ID" value="PIS31401.1"/>
    <property type="molecule type" value="Genomic_DNA"/>
</dbReference>
<evidence type="ECO:0000313" key="1">
    <source>
        <dbReference type="EMBL" id="PIS31401.1"/>
    </source>
</evidence>
<name>A0A2H0Y1E1_UNCSA</name>
<reference evidence="1 2" key="1">
    <citation type="submission" date="2017-09" db="EMBL/GenBank/DDBJ databases">
        <title>Depth-based differentiation of microbial function through sediment-hosted aquifers and enrichment of novel symbionts in the deep terrestrial subsurface.</title>
        <authorList>
            <person name="Probst A.J."/>
            <person name="Ladd B."/>
            <person name="Jarett J.K."/>
            <person name="Geller-Mcgrath D.E."/>
            <person name="Sieber C.M."/>
            <person name="Emerson J.B."/>
            <person name="Anantharaman K."/>
            <person name="Thomas B.C."/>
            <person name="Malmstrom R."/>
            <person name="Stieglmeier M."/>
            <person name="Klingl A."/>
            <person name="Woyke T."/>
            <person name="Ryan C.M."/>
            <person name="Banfield J.F."/>
        </authorList>
    </citation>
    <scope>NUCLEOTIDE SEQUENCE [LARGE SCALE GENOMIC DNA]</scope>
    <source>
        <strain evidence="1">CG08_land_8_20_14_0_20_45_16</strain>
    </source>
</reference>
<organism evidence="1 2">
    <name type="scientific">Candidatus Saganbacteria bacterium CG08_land_8_20_14_0_20_45_16</name>
    <dbReference type="NCBI Taxonomy" id="2014293"/>
    <lineage>
        <taxon>Bacteria</taxon>
        <taxon>Bacillati</taxon>
        <taxon>Saganbacteria</taxon>
    </lineage>
</organism>
<comment type="caution">
    <text evidence="1">The sequence shown here is derived from an EMBL/GenBank/DDBJ whole genome shotgun (WGS) entry which is preliminary data.</text>
</comment>
<dbReference type="AlphaFoldDB" id="A0A2H0Y1E1"/>
<gene>
    <name evidence="1" type="ORF">COT42_01140</name>
</gene>
<sequence length="336" mass="37782">MGRAVLWSQIDWSNETERTSARLGLLTYLETLLTAPRNQHPYSLLESEAYLQQAFLWHNIHSNESATHSLSLARSAIYGTLVPRINAEGQFEEFDERAARQYLPGIVRNSGQSVINQHLAYASVQMGRILMMEATQLKEQLDTTSDKTAAAELEEQRQERLRQAQLYLCQAAGTLQGIDQLEIREMLGRSLLESGQTEEAAAHIDAVLALDNSYREQLVANNGVEPKRFTQIYTSALISRARINMIEAENVFQTAEETTETPSLQRRLEILVRAEEGLTAAIDSQYVYQVAGQEIRVPILTGPYLQSVESDREANVSRQAIIRGWLEALNETADSN</sequence>
<dbReference type="Proteomes" id="UP000231343">
    <property type="component" value="Unassembled WGS sequence"/>
</dbReference>
<protein>
    <submittedName>
        <fullName evidence="1">Uncharacterized protein</fullName>
    </submittedName>
</protein>
<evidence type="ECO:0000313" key="2">
    <source>
        <dbReference type="Proteomes" id="UP000231343"/>
    </source>
</evidence>
<accession>A0A2H0Y1E1</accession>